<name>A0A0B5ETP7_STRA4</name>
<dbReference type="EMBL" id="CP010519">
    <property type="protein sequence ID" value="AJE82620.1"/>
    <property type="molecule type" value="Genomic_DNA"/>
</dbReference>
<evidence type="ECO:0000256" key="1">
    <source>
        <dbReference type="SAM" id="MobiDB-lite"/>
    </source>
</evidence>
<feature type="region of interest" description="Disordered" evidence="1">
    <location>
        <begin position="1"/>
        <end position="21"/>
    </location>
</feature>
<evidence type="ECO:0000313" key="2">
    <source>
        <dbReference type="EMBL" id="AJE82620.1"/>
    </source>
</evidence>
<dbReference type="Proteomes" id="UP000031523">
    <property type="component" value="Chromosome"/>
</dbReference>
<dbReference type="KEGG" id="sals:SLNWT_2244"/>
<evidence type="ECO:0000313" key="3">
    <source>
        <dbReference type="Proteomes" id="UP000031523"/>
    </source>
</evidence>
<sequence length="41" mass="4637">MGTRRFPREGPATRPLNAPDPDLALRCNHDAVVAELGYRRF</sequence>
<keyword evidence="3" id="KW-1185">Reference proteome</keyword>
<protein>
    <submittedName>
        <fullName evidence="2">Uncharacterized protein</fullName>
    </submittedName>
</protein>
<dbReference type="AlphaFoldDB" id="A0A0B5ETP7"/>
<reference evidence="2 3" key="1">
    <citation type="submission" date="2015-01" db="EMBL/GenBank/DDBJ databases">
        <title>Enhanced salinomycin production by adjusting the supply of polyketide extender units in Streptomyce albus DSM 41398.</title>
        <authorList>
            <person name="Lu C."/>
        </authorList>
    </citation>
    <scope>NUCLEOTIDE SEQUENCE [LARGE SCALE GENOMIC DNA]</scope>
    <source>
        <strain evidence="3">ATCC 21838 / DSM 41398 / FERM P-419 / JCM 4703 / NBRC 107858</strain>
    </source>
</reference>
<proteinExistence type="predicted"/>
<organism evidence="2 3">
    <name type="scientific">Streptomyces albus (strain ATCC 21838 / DSM 41398 / FERM P-419 / JCM 4703 / NBRC 107858)</name>
    <dbReference type="NCBI Taxonomy" id="1081613"/>
    <lineage>
        <taxon>Bacteria</taxon>
        <taxon>Bacillati</taxon>
        <taxon>Actinomycetota</taxon>
        <taxon>Actinomycetes</taxon>
        <taxon>Kitasatosporales</taxon>
        <taxon>Streptomycetaceae</taxon>
        <taxon>Streptomyces</taxon>
    </lineage>
</organism>
<accession>A0A0B5ETP7</accession>
<gene>
    <name evidence="2" type="ORF">SLNWT_2244</name>
</gene>